<sequence>MAAAIVVLVIVVAGGVMVLTSSLSVLRSDPPNVDLPAADQANWTTIPSPSPAPPPSVTNPACPTTTVGKVSWGRDAGGTSNGVDAIKAFDYGYYVQRSGEAARAVVAPDAALVADAPTIQRAVDALPAGTTHCLEITDTGRGVYEVRLAEFLPNSAAPSLTFQVIETGVREGRTVITGIPTNVSIGE</sequence>
<name>A0A495ISX2_WILMA</name>
<gene>
    <name evidence="2" type="ORF">DFJ75_5029</name>
</gene>
<reference evidence="2 3" key="1">
    <citation type="submission" date="2018-10" db="EMBL/GenBank/DDBJ databases">
        <title>Sequencing the genomes of 1000 actinobacteria strains.</title>
        <authorList>
            <person name="Klenk H.-P."/>
        </authorList>
    </citation>
    <scope>NUCLEOTIDE SEQUENCE [LARGE SCALE GENOMIC DNA]</scope>
    <source>
        <strain evidence="2 3">DSM 44343</strain>
    </source>
</reference>
<evidence type="ECO:0000259" key="1">
    <source>
        <dbReference type="Pfam" id="PF26527"/>
    </source>
</evidence>
<accession>A0A495ISX2</accession>
<proteinExistence type="predicted"/>
<dbReference type="InterPro" id="IPR058489">
    <property type="entry name" value="DUF8176"/>
</dbReference>
<organism evidence="2 3">
    <name type="scientific">Williamsia marianensis</name>
    <dbReference type="NCBI Taxonomy" id="85044"/>
    <lineage>
        <taxon>Bacteria</taxon>
        <taxon>Bacillati</taxon>
        <taxon>Actinomycetota</taxon>
        <taxon>Actinomycetes</taxon>
        <taxon>Mycobacteriales</taxon>
        <taxon>Nocardiaceae</taxon>
        <taxon>Williamsia</taxon>
    </lineage>
</organism>
<comment type="caution">
    <text evidence="2">The sequence shown here is derived from an EMBL/GenBank/DDBJ whole genome shotgun (WGS) entry which is preliminary data.</text>
</comment>
<dbReference type="RefSeq" id="WP_023961849.1">
    <property type="nucleotide sequence ID" value="NZ_CBCRXS010000021.1"/>
</dbReference>
<dbReference type="Pfam" id="PF26527">
    <property type="entry name" value="DUF8176"/>
    <property type="match status" value="1"/>
</dbReference>
<dbReference type="AlphaFoldDB" id="A0A495ISX2"/>
<dbReference type="EMBL" id="RBKV01000002">
    <property type="protein sequence ID" value="RKR79886.1"/>
    <property type="molecule type" value="Genomic_DNA"/>
</dbReference>
<evidence type="ECO:0000313" key="2">
    <source>
        <dbReference type="EMBL" id="RKR79886.1"/>
    </source>
</evidence>
<dbReference type="Proteomes" id="UP000274762">
    <property type="component" value="Unassembled WGS sequence"/>
</dbReference>
<dbReference type="OrthoDB" id="4382015at2"/>
<protein>
    <recommendedName>
        <fullName evidence="1">DUF8176 domain-containing protein</fullName>
    </recommendedName>
</protein>
<evidence type="ECO:0000313" key="3">
    <source>
        <dbReference type="Proteomes" id="UP000274762"/>
    </source>
</evidence>
<feature type="domain" description="DUF8176" evidence="1">
    <location>
        <begin position="60"/>
        <end position="179"/>
    </location>
</feature>